<proteinExistence type="inferred from homology"/>
<keyword evidence="5" id="KW-0997">Cell inner membrane</keyword>
<evidence type="ECO:0000256" key="3">
    <source>
        <dbReference type="ARBA" id="ARBA00022475"/>
    </source>
</evidence>
<dbReference type="InterPro" id="IPR012902">
    <property type="entry name" value="N_methyl_site"/>
</dbReference>
<dbReference type="Pfam" id="PF12019">
    <property type="entry name" value="GspH"/>
    <property type="match status" value="1"/>
</dbReference>
<feature type="transmembrane region" description="Helical" evidence="11">
    <location>
        <begin position="12"/>
        <end position="32"/>
    </location>
</feature>
<dbReference type="InterPro" id="IPR045584">
    <property type="entry name" value="Pilin-like"/>
</dbReference>
<dbReference type="GO" id="GO:0005886">
    <property type="term" value="C:plasma membrane"/>
    <property type="evidence" value="ECO:0007669"/>
    <property type="project" value="UniProtKB-SubCell"/>
</dbReference>
<dbReference type="GO" id="GO:0015628">
    <property type="term" value="P:protein secretion by the type II secretion system"/>
    <property type="evidence" value="ECO:0007669"/>
    <property type="project" value="InterPro"/>
</dbReference>
<evidence type="ECO:0000256" key="7">
    <source>
        <dbReference type="ARBA" id="ARBA00022989"/>
    </source>
</evidence>
<comment type="similarity">
    <text evidence="9">Belongs to the GSP H family.</text>
</comment>
<evidence type="ECO:0000256" key="1">
    <source>
        <dbReference type="ARBA" id="ARBA00004377"/>
    </source>
</evidence>
<evidence type="ECO:0000256" key="9">
    <source>
        <dbReference type="ARBA" id="ARBA00025772"/>
    </source>
</evidence>
<dbReference type="GO" id="GO:0015627">
    <property type="term" value="C:type II protein secretion system complex"/>
    <property type="evidence" value="ECO:0007669"/>
    <property type="project" value="InterPro"/>
</dbReference>
<evidence type="ECO:0000256" key="8">
    <source>
        <dbReference type="ARBA" id="ARBA00023136"/>
    </source>
</evidence>
<feature type="domain" description="General secretion pathway GspH" evidence="12">
    <location>
        <begin position="44"/>
        <end position="176"/>
    </location>
</feature>
<evidence type="ECO:0000256" key="2">
    <source>
        <dbReference type="ARBA" id="ARBA00021549"/>
    </source>
</evidence>
<name>A0A6S6S138_9GAMM</name>
<dbReference type="Pfam" id="PF07963">
    <property type="entry name" value="N_methyl"/>
    <property type="match status" value="1"/>
</dbReference>
<evidence type="ECO:0000313" key="13">
    <source>
        <dbReference type="EMBL" id="CAA6802081.1"/>
    </source>
</evidence>
<dbReference type="PROSITE" id="PS00409">
    <property type="entry name" value="PROKAR_NTER_METHYL"/>
    <property type="match status" value="1"/>
</dbReference>
<keyword evidence="3" id="KW-1003">Cell membrane</keyword>
<keyword evidence="4" id="KW-0488">Methylation</keyword>
<organism evidence="13">
    <name type="scientific">uncultured Thiotrichaceae bacterium</name>
    <dbReference type="NCBI Taxonomy" id="298394"/>
    <lineage>
        <taxon>Bacteria</taxon>
        <taxon>Pseudomonadati</taxon>
        <taxon>Pseudomonadota</taxon>
        <taxon>Gammaproteobacteria</taxon>
        <taxon>Thiotrichales</taxon>
        <taxon>Thiotrichaceae</taxon>
        <taxon>environmental samples</taxon>
    </lineage>
</organism>
<evidence type="ECO:0000256" key="4">
    <source>
        <dbReference type="ARBA" id="ARBA00022481"/>
    </source>
</evidence>
<evidence type="ECO:0000259" key="12">
    <source>
        <dbReference type="Pfam" id="PF12019"/>
    </source>
</evidence>
<keyword evidence="6 11" id="KW-0812">Transmembrane</keyword>
<gene>
    <name evidence="13" type="ORF">HELGO_WM10627</name>
</gene>
<accession>A0A6S6S138</accession>
<evidence type="ECO:0000256" key="11">
    <source>
        <dbReference type="SAM" id="Phobius"/>
    </source>
</evidence>
<reference evidence="13" key="1">
    <citation type="submission" date="2020-01" db="EMBL/GenBank/DDBJ databases">
        <authorList>
            <person name="Meier V. D."/>
            <person name="Meier V D."/>
        </authorList>
    </citation>
    <scope>NUCLEOTIDE SEQUENCE</scope>
    <source>
        <strain evidence="13">HLG_WM_MAG_07</strain>
    </source>
</reference>
<protein>
    <recommendedName>
        <fullName evidence="2">Type II secretion system protein H</fullName>
    </recommendedName>
    <alternativeName>
        <fullName evidence="10">General secretion pathway protein H</fullName>
    </alternativeName>
</protein>
<sequence>MLKQKIQGFSLVEVMITLSIMAIMIGFSVPALKNMIESNRLQSAVDDFQFALVYSRLNAISLQMDVAICPKKPAQIACEDDVNEQDYAEGWLVFSDCDDDGVFDNSNVCDRDLDGSNDASELLKIYDLNKKNALSITGDVKYKDLITYQLTGRTTEGAGEFTFSTNLATSKLKVSRIGMIMRE</sequence>
<keyword evidence="8 11" id="KW-0472">Membrane</keyword>
<keyword evidence="7 11" id="KW-1133">Transmembrane helix</keyword>
<dbReference type="EMBL" id="CACVAY010000010">
    <property type="protein sequence ID" value="CAA6802081.1"/>
    <property type="molecule type" value="Genomic_DNA"/>
</dbReference>
<dbReference type="InterPro" id="IPR022346">
    <property type="entry name" value="T2SS_GspH"/>
</dbReference>
<evidence type="ECO:0000256" key="5">
    <source>
        <dbReference type="ARBA" id="ARBA00022519"/>
    </source>
</evidence>
<evidence type="ECO:0000256" key="6">
    <source>
        <dbReference type="ARBA" id="ARBA00022692"/>
    </source>
</evidence>
<dbReference type="Gene3D" id="3.55.40.10">
    <property type="entry name" value="minor pseudopilin epsh domain"/>
    <property type="match status" value="1"/>
</dbReference>
<dbReference type="NCBIfam" id="TIGR02532">
    <property type="entry name" value="IV_pilin_GFxxxE"/>
    <property type="match status" value="1"/>
</dbReference>
<evidence type="ECO:0000256" key="10">
    <source>
        <dbReference type="ARBA" id="ARBA00030775"/>
    </source>
</evidence>
<dbReference type="SUPFAM" id="SSF54523">
    <property type="entry name" value="Pili subunits"/>
    <property type="match status" value="1"/>
</dbReference>
<dbReference type="AlphaFoldDB" id="A0A6S6S138"/>
<comment type="subcellular location">
    <subcellularLocation>
        <location evidence="1">Cell inner membrane</location>
        <topology evidence="1">Single-pass membrane protein</topology>
    </subcellularLocation>
</comment>